<dbReference type="OrthoDB" id="9886485at2"/>
<comment type="caution">
    <text evidence="1">The sequence shown here is derived from an EMBL/GenBank/DDBJ whole genome shotgun (WGS) entry which is preliminary data.</text>
</comment>
<dbReference type="RefSeq" id="WP_002642551.1">
    <property type="nucleotide sequence ID" value="NZ_CP019448.1"/>
</dbReference>
<evidence type="ECO:0000313" key="1">
    <source>
        <dbReference type="EMBL" id="EFG30747.2"/>
    </source>
</evidence>
<name>V9HKS3_9NEIS</name>
<reference evidence="1 2" key="1">
    <citation type="submission" date="2010-03" db="EMBL/GenBank/DDBJ databases">
        <authorList>
            <consortium name="The Broad Institute Genome Sequencing Platform"/>
            <person name="Ward D."/>
            <person name="Earl A."/>
            <person name="Feldgarden M."/>
            <person name="Gevers D."/>
            <person name="Young S."/>
            <person name="Zeng Q."/>
            <person name="Koehrsen M."/>
            <person name="Alvarado L."/>
            <person name="Berlin A.M."/>
            <person name="Borenstein D."/>
            <person name="Chapman S.B."/>
            <person name="Chen Z."/>
            <person name="Engels R."/>
            <person name="Freedman E."/>
            <person name="Gellesch M."/>
            <person name="Goldberg J."/>
            <person name="Griggs A."/>
            <person name="Gujja S."/>
            <person name="Heilman E.R."/>
            <person name="Heiman D.I."/>
            <person name="Hepburn T.A."/>
            <person name="Howarth C."/>
            <person name="Jen D."/>
            <person name="Larson L."/>
            <person name="Mehta T."/>
            <person name="Park D."/>
            <person name="Pearson M."/>
            <person name="Richards J."/>
            <person name="Roberts A."/>
            <person name="Saif S."/>
            <person name="Shea T.D."/>
            <person name="Shenoy N."/>
            <person name="Sisk P."/>
            <person name="Stolte C."/>
            <person name="Sykes S.N."/>
            <person name="Walk T."/>
            <person name="White J."/>
            <person name="Yandava C."/>
            <person name="Izard J."/>
            <person name="Baranova O.V."/>
            <person name="Blanton J.M."/>
            <person name="Tanner A.C."/>
            <person name="Dewhirst F."/>
            <person name="Haas B."/>
            <person name="Nusbaum C."/>
            <person name="Birren B."/>
        </authorList>
    </citation>
    <scope>NUCLEOTIDE SEQUENCE [LARGE SCALE GENOMIC DNA]</scope>
    <source>
        <strain evidence="1 2">ATCC 29453</strain>
    </source>
</reference>
<evidence type="ECO:0000313" key="2">
    <source>
        <dbReference type="Proteomes" id="UP000017813"/>
    </source>
</evidence>
<dbReference type="AlphaFoldDB" id="V9HKS3"/>
<organism evidence="1 2">
    <name type="scientific">Simonsiella muelleri ATCC 29453</name>
    <dbReference type="NCBI Taxonomy" id="641147"/>
    <lineage>
        <taxon>Bacteria</taxon>
        <taxon>Pseudomonadati</taxon>
        <taxon>Pseudomonadota</taxon>
        <taxon>Betaproteobacteria</taxon>
        <taxon>Neisseriales</taxon>
        <taxon>Neisseriaceae</taxon>
        <taxon>Simonsiella</taxon>
    </lineage>
</organism>
<evidence type="ECO:0008006" key="3">
    <source>
        <dbReference type="Google" id="ProtNLM"/>
    </source>
</evidence>
<dbReference type="STRING" id="641147.HMPREF9021_01353"/>
<dbReference type="EMBL" id="ADCY02000047">
    <property type="protein sequence ID" value="EFG30747.2"/>
    <property type="molecule type" value="Genomic_DNA"/>
</dbReference>
<accession>V9HKS3</accession>
<protein>
    <recommendedName>
        <fullName evidence="3">IDEAL domain-containing protein</fullName>
    </recommendedName>
</protein>
<dbReference type="Proteomes" id="UP000017813">
    <property type="component" value="Unassembled WGS sequence"/>
</dbReference>
<sequence>MPPHLLEQRCQTLLEAHASNLIEHMDMGNDFLNELLELAKQNISNQEFERLAMAKLLSPYQQNV</sequence>
<proteinExistence type="predicted"/>
<dbReference type="HOGENOM" id="CLU_2865401_0_0_4"/>
<keyword evidence="2" id="KW-1185">Reference proteome</keyword>
<gene>
    <name evidence="1" type="ORF">HMPREF9021_01353</name>
</gene>
<reference evidence="1 2" key="2">
    <citation type="submission" date="2011-10" db="EMBL/GenBank/DDBJ databases">
        <title>The Genome Sequence of Simonsiella muelleri ATCC 29453.</title>
        <authorList>
            <consortium name="The Broad Institute Genome Sequencing Platform"/>
            <consortium name="The Broad Institute Genome Sequencing Center for Infectious Disease"/>
            <person name="Earl A."/>
            <person name="Ward D."/>
            <person name="Feldgarden M."/>
            <person name="Gevers D."/>
            <person name="Izard J."/>
            <person name="Baranova O.V."/>
            <person name="Blanton J.M."/>
            <person name="Tanner A.C."/>
            <person name="Dewhirst F."/>
            <person name="Young S.K."/>
            <person name="Zeng Q."/>
            <person name="Gargeya S."/>
            <person name="Fitzgerald M."/>
            <person name="Haas B."/>
            <person name="Abouelleil A."/>
            <person name="Alvarado L."/>
            <person name="Arachchi H.M."/>
            <person name="Berlin A."/>
            <person name="Brown A."/>
            <person name="Chapman S.B."/>
            <person name="Chen Z."/>
            <person name="Dunbar C."/>
            <person name="Freedman E."/>
            <person name="Gearin G."/>
            <person name="Goldberg J."/>
            <person name="Griggs A."/>
            <person name="Gujja S."/>
            <person name="Heiman D."/>
            <person name="Howarth C."/>
            <person name="Larson L."/>
            <person name="Lui A."/>
            <person name="MacDonald P.J.P."/>
            <person name="Montmayeur A."/>
            <person name="Murphy C."/>
            <person name="Neiman D."/>
            <person name="Pearson M."/>
            <person name="Priest M."/>
            <person name="Roberts A."/>
            <person name="Saif S."/>
            <person name="Shea T."/>
            <person name="Shenoy N."/>
            <person name="Sisk P."/>
            <person name="Stolte C."/>
            <person name="Sykes S."/>
            <person name="Wortman J."/>
            <person name="Nusbaum C."/>
            <person name="Birren B."/>
        </authorList>
    </citation>
    <scope>NUCLEOTIDE SEQUENCE [LARGE SCALE GENOMIC DNA]</scope>
    <source>
        <strain evidence="1 2">ATCC 29453</strain>
    </source>
</reference>
<dbReference type="KEGG" id="smur:BWP33_06690"/>